<evidence type="ECO:0000256" key="2">
    <source>
        <dbReference type="ARBA" id="ARBA00022574"/>
    </source>
</evidence>
<dbReference type="InterPro" id="IPR015943">
    <property type="entry name" value="WD40/YVTN_repeat-like_dom_sf"/>
</dbReference>
<keyword evidence="3" id="KW-0677">Repeat</keyword>
<dbReference type="Proteomes" id="UP000007014">
    <property type="component" value="Chromosome 13"/>
</dbReference>
<keyword evidence="2 5" id="KW-0853">WD repeat</keyword>
<feature type="repeat" description="WD" evidence="5">
    <location>
        <begin position="211"/>
        <end position="243"/>
    </location>
</feature>
<dbReference type="InterPro" id="IPR019775">
    <property type="entry name" value="WD40_repeat_CS"/>
</dbReference>
<evidence type="ECO:0000256" key="3">
    <source>
        <dbReference type="ARBA" id="ARBA00022737"/>
    </source>
</evidence>
<evidence type="ECO:0000256" key="4">
    <source>
        <dbReference type="ARBA" id="ARBA00023242"/>
    </source>
</evidence>
<dbReference type="GO" id="GO:0005730">
    <property type="term" value="C:nucleolus"/>
    <property type="evidence" value="ECO:0007669"/>
    <property type="project" value="UniProtKB-SubCell"/>
</dbReference>
<dbReference type="PROSITE" id="PS50082">
    <property type="entry name" value="WD_REPEATS_2"/>
    <property type="match status" value="7"/>
</dbReference>
<dbReference type="Gene3D" id="2.130.10.10">
    <property type="entry name" value="YVTN repeat-like/Quinoprotein amine dehydrogenase"/>
    <property type="match status" value="1"/>
</dbReference>
<reference evidence="6 7" key="1">
    <citation type="journal article" date="2004" name="Nature">
        <title>Genome sequence of the ultrasmall unicellular red alga Cyanidioschyzon merolae 10D.</title>
        <authorList>
            <person name="Matsuzaki M."/>
            <person name="Misumi O."/>
            <person name="Shin-i T."/>
            <person name="Maruyama S."/>
            <person name="Takahara M."/>
            <person name="Miyagishima S."/>
            <person name="Mori T."/>
            <person name="Nishida K."/>
            <person name="Yagisawa F."/>
            <person name="Nishida K."/>
            <person name="Yoshida Y."/>
            <person name="Nishimura Y."/>
            <person name="Nakao S."/>
            <person name="Kobayashi T."/>
            <person name="Momoyama Y."/>
            <person name="Higashiyama T."/>
            <person name="Minoda A."/>
            <person name="Sano M."/>
            <person name="Nomoto H."/>
            <person name="Oishi K."/>
            <person name="Hayashi H."/>
            <person name="Ohta F."/>
            <person name="Nishizaka S."/>
            <person name="Haga S."/>
            <person name="Miura S."/>
            <person name="Morishita T."/>
            <person name="Kabeya Y."/>
            <person name="Terasawa K."/>
            <person name="Suzuki Y."/>
            <person name="Ishii Y."/>
            <person name="Asakawa S."/>
            <person name="Takano H."/>
            <person name="Ohta N."/>
            <person name="Kuroiwa H."/>
            <person name="Tanaka K."/>
            <person name="Shimizu N."/>
            <person name="Sugano S."/>
            <person name="Sato N."/>
            <person name="Nozaki H."/>
            <person name="Ogasawara N."/>
            <person name="Kohara Y."/>
            <person name="Kuroiwa T."/>
        </authorList>
    </citation>
    <scope>NUCLEOTIDE SEQUENCE [LARGE SCALE GENOMIC DNA]</scope>
    <source>
        <strain evidence="6 7">10D</strain>
    </source>
</reference>
<name>M1V8T7_CYAM1</name>
<dbReference type="PRINTS" id="PR00320">
    <property type="entry name" value="GPROTEINBRPT"/>
</dbReference>
<dbReference type="SUPFAM" id="SSF50978">
    <property type="entry name" value="WD40 repeat-like"/>
    <property type="match status" value="1"/>
</dbReference>
<dbReference type="EMBL" id="AP006495">
    <property type="protein sequence ID" value="BAM80924.1"/>
    <property type="molecule type" value="Genomic_DNA"/>
</dbReference>
<evidence type="ECO:0000256" key="5">
    <source>
        <dbReference type="PROSITE-ProRule" id="PRU00221"/>
    </source>
</evidence>
<dbReference type="Pfam" id="PF00400">
    <property type="entry name" value="WD40"/>
    <property type="match status" value="7"/>
</dbReference>
<protein>
    <submittedName>
        <fullName evidence="6">Notchless</fullName>
    </submittedName>
</protein>
<dbReference type="PROSITE" id="PS50294">
    <property type="entry name" value="WD_REPEATS_REGION"/>
    <property type="match status" value="7"/>
</dbReference>
<feature type="repeat" description="WD" evidence="5">
    <location>
        <begin position="355"/>
        <end position="386"/>
    </location>
</feature>
<proteinExistence type="predicted"/>
<keyword evidence="4" id="KW-0539">Nucleus</keyword>
<dbReference type="HOGENOM" id="CLU_000288_57_16_1"/>
<dbReference type="PANTHER" id="PTHR19848">
    <property type="entry name" value="WD40 REPEAT PROTEIN"/>
    <property type="match status" value="1"/>
</dbReference>
<feature type="repeat" description="WD" evidence="5">
    <location>
        <begin position="253"/>
        <end position="288"/>
    </location>
</feature>
<feature type="repeat" description="WD" evidence="5">
    <location>
        <begin position="572"/>
        <end position="604"/>
    </location>
</feature>
<dbReference type="OrthoDB" id="10267436at2759"/>
<evidence type="ECO:0000256" key="1">
    <source>
        <dbReference type="ARBA" id="ARBA00004604"/>
    </source>
</evidence>
<dbReference type="SMART" id="SM00320">
    <property type="entry name" value="WD40"/>
    <property type="match status" value="8"/>
</dbReference>
<reference evidence="6 7" key="2">
    <citation type="journal article" date="2007" name="BMC Biol.">
        <title>A 100%-complete sequence reveals unusually simple genomic features in the hot-spring red alga Cyanidioschyzon merolae.</title>
        <authorList>
            <person name="Nozaki H."/>
            <person name="Takano H."/>
            <person name="Misumi O."/>
            <person name="Terasawa K."/>
            <person name="Matsuzaki M."/>
            <person name="Maruyama S."/>
            <person name="Nishida K."/>
            <person name="Yagisawa F."/>
            <person name="Yoshida Y."/>
            <person name="Fujiwara T."/>
            <person name="Takio S."/>
            <person name="Tamura K."/>
            <person name="Chung S.J."/>
            <person name="Nakamura S."/>
            <person name="Kuroiwa H."/>
            <person name="Tanaka K."/>
            <person name="Sato N."/>
            <person name="Kuroiwa T."/>
        </authorList>
    </citation>
    <scope>NUCLEOTIDE SEQUENCE [LARGE SCALE GENOMIC DNA]</scope>
    <source>
        <strain evidence="6 7">10D</strain>
    </source>
</reference>
<dbReference type="InterPro" id="IPR020472">
    <property type="entry name" value="WD40_PAC1"/>
</dbReference>
<feature type="repeat" description="WD" evidence="5">
    <location>
        <begin position="307"/>
        <end position="354"/>
    </location>
</feature>
<dbReference type="AlphaFoldDB" id="M1V8T7"/>
<evidence type="ECO:0000313" key="7">
    <source>
        <dbReference type="Proteomes" id="UP000007014"/>
    </source>
</evidence>
<gene>
    <name evidence="6" type="ORF">CYME_CMM029C</name>
</gene>
<organism evidence="6 7">
    <name type="scientific">Cyanidioschyzon merolae (strain NIES-3377 / 10D)</name>
    <name type="common">Unicellular red alga</name>
    <dbReference type="NCBI Taxonomy" id="280699"/>
    <lineage>
        <taxon>Eukaryota</taxon>
        <taxon>Rhodophyta</taxon>
        <taxon>Bangiophyceae</taxon>
        <taxon>Cyanidiales</taxon>
        <taxon>Cyanidiaceae</taxon>
        <taxon>Cyanidioschyzon</taxon>
    </lineage>
</organism>
<keyword evidence="7" id="KW-1185">Reference proteome</keyword>
<dbReference type="InterPro" id="IPR001680">
    <property type="entry name" value="WD40_rpt"/>
</dbReference>
<sequence length="604" mass="67471">MVLSCFVPPDYERGQPTDRVCIGPPVDLPLTTTSLQLAQLLLSFLAQERERASKERWANLRTLAAASRNRKRDNSRNASDADQLTESQILADQERLAVLQAEHWEASEKERAEAELYADWSKRLEHLARELEASTTPDDTNSAGAAGIALQQLAALPFAFVVLETGREVRQTLADALSTTQMTSTERLLHIQFFLQASFRIRLISRCSATVPGHTDAILCLSFSPDAKWLASGSGDKTVRLWDPDAQLPRAMLNGHQGWVLNLAWSPDGRWLASGSMDHTVRIWDMESCLVSGRGSKTNASDVRWVFTGHSRWITALCWEPYHCNQGRCERLASASKDGSIRVWNIRLGRCERSLTGHSASVTALRWSGHGMLYSASQDCTIRVWEPSTGVCWKVLPIHGHWVNAMTLHTDHLLRCGAYSVEDNAGRSNGAAASRIRRLSVEEAADRVARLGPERLCAGSDDHTLSLLTLEFDRNQDWSTARWRVKRLTGHQQLVNHVSFSPDGRWIASASFDKSVRLWNGFSGQHVATFRQHVQAVYMCCWSSDSRLLATASRDSTVKVYDIREGLLKRDLPGHADEVYAIDWSVDGRTAASGGKDCVLKLWR</sequence>
<accession>M1V8T7</accession>
<dbReference type="PROSITE" id="PS00678">
    <property type="entry name" value="WD_REPEATS_1"/>
    <property type="match status" value="2"/>
</dbReference>
<dbReference type="RefSeq" id="XP_005536960.1">
    <property type="nucleotide sequence ID" value="XM_005536903.1"/>
</dbReference>
<comment type="subcellular location">
    <subcellularLocation>
        <location evidence="1">Nucleus</location>
        <location evidence="1">Nucleolus</location>
    </subcellularLocation>
</comment>
<dbReference type="eggNOG" id="KOG0271">
    <property type="taxonomic scope" value="Eukaryota"/>
</dbReference>
<feature type="repeat" description="WD" evidence="5">
    <location>
        <begin position="530"/>
        <end position="571"/>
    </location>
</feature>
<dbReference type="CDD" id="cd00200">
    <property type="entry name" value="WD40"/>
    <property type="match status" value="1"/>
</dbReference>
<dbReference type="KEGG" id="cme:CYME_CMM029C"/>
<feature type="repeat" description="WD" evidence="5">
    <location>
        <begin position="488"/>
        <end position="529"/>
    </location>
</feature>
<evidence type="ECO:0000313" key="6">
    <source>
        <dbReference type="EMBL" id="BAM80924.1"/>
    </source>
</evidence>
<dbReference type="GeneID" id="16995040"/>
<dbReference type="Gramene" id="CMM029CT">
    <property type="protein sequence ID" value="CMM029CT"/>
    <property type="gene ID" value="CMM029C"/>
</dbReference>
<dbReference type="OMA" id="AWEPYHR"/>
<dbReference type="InterPro" id="IPR036322">
    <property type="entry name" value="WD40_repeat_dom_sf"/>
</dbReference>
<dbReference type="GO" id="GO:0000027">
    <property type="term" value="P:ribosomal large subunit assembly"/>
    <property type="evidence" value="ECO:0007669"/>
    <property type="project" value="TreeGrafter"/>
</dbReference>
<dbReference type="STRING" id="280699.M1V8T7"/>
<dbReference type="PANTHER" id="PTHR19848:SF0">
    <property type="entry name" value="NOTCHLESS PROTEIN HOMOLOG 1"/>
    <property type="match status" value="1"/>
</dbReference>